<evidence type="ECO:0000256" key="4">
    <source>
        <dbReference type="ARBA" id="ARBA00022723"/>
    </source>
</evidence>
<dbReference type="SMART" id="SM00849">
    <property type="entry name" value="Lactamase_B"/>
    <property type="match status" value="1"/>
</dbReference>
<feature type="domain" description="Metallo-beta-lactamase" evidence="8">
    <location>
        <begin position="10"/>
        <end position="163"/>
    </location>
</feature>
<evidence type="ECO:0000313" key="9">
    <source>
        <dbReference type="EMBL" id="AVP99994.1"/>
    </source>
</evidence>
<feature type="binding site" evidence="7">
    <location>
        <position position="125"/>
    </location>
    <ligand>
        <name>Zn(2+)</name>
        <dbReference type="ChEBI" id="CHEBI:29105"/>
        <label>2</label>
    </ligand>
</feature>
<comment type="subunit">
    <text evidence="7">Monomer.</text>
</comment>
<feature type="binding site" evidence="7">
    <location>
        <position position="108"/>
    </location>
    <ligand>
        <name>Zn(2+)</name>
        <dbReference type="ChEBI" id="CHEBI:29105"/>
        <label>1</label>
    </ligand>
</feature>
<dbReference type="InterPro" id="IPR050110">
    <property type="entry name" value="Glyoxalase_II_hydrolase"/>
</dbReference>
<feature type="binding site" evidence="7">
    <location>
        <position position="163"/>
    </location>
    <ligand>
        <name>Zn(2+)</name>
        <dbReference type="ChEBI" id="CHEBI:29105"/>
        <label>2</label>
    </ligand>
</feature>
<evidence type="ECO:0000256" key="5">
    <source>
        <dbReference type="ARBA" id="ARBA00022801"/>
    </source>
</evidence>
<reference evidence="9 10" key="2">
    <citation type="submission" date="2018-03" db="EMBL/GenBank/DDBJ databases">
        <authorList>
            <person name="Keele B.F."/>
        </authorList>
    </citation>
    <scope>NUCLEOTIDE SEQUENCE [LARGE SCALE GENOMIC DNA]</scope>
    <source>
        <strain evidence="9 10">D13</strain>
    </source>
</reference>
<reference evidence="9 10" key="1">
    <citation type="submission" date="2018-03" db="EMBL/GenBank/DDBJ databases">
        <title>Ahniella affigens gen. nov., sp. nov., a gammaproteobacterium isolated from sandy soil near a stream.</title>
        <authorList>
            <person name="Ko Y."/>
            <person name="Kim J.-H."/>
        </authorList>
    </citation>
    <scope>NUCLEOTIDE SEQUENCE [LARGE SCALE GENOMIC DNA]</scope>
    <source>
        <strain evidence="9 10">D13</strain>
    </source>
</reference>
<dbReference type="InterPro" id="IPR001279">
    <property type="entry name" value="Metallo-B-lactamas"/>
</dbReference>
<keyword evidence="6 7" id="KW-0862">Zinc</keyword>
<feature type="binding site" evidence="7">
    <location>
        <position position="53"/>
    </location>
    <ligand>
        <name>Zn(2+)</name>
        <dbReference type="ChEBI" id="CHEBI:29105"/>
        <label>1</label>
    </ligand>
</feature>
<evidence type="ECO:0000256" key="1">
    <source>
        <dbReference type="ARBA" id="ARBA00001623"/>
    </source>
</evidence>
<dbReference type="AlphaFoldDB" id="A0A2P1PYU3"/>
<evidence type="ECO:0000256" key="6">
    <source>
        <dbReference type="ARBA" id="ARBA00022833"/>
    </source>
</evidence>
<dbReference type="PIRSF" id="PIRSF005457">
    <property type="entry name" value="Glx"/>
    <property type="match status" value="1"/>
</dbReference>
<evidence type="ECO:0000259" key="8">
    <source>
        <dbReference type="SMART" id="SM00849"/>
    </source>
</evidence>
<keyword evidence="10" id="KW-1185">Reference proteome</keyword>
<evidence type="ECO:0000313" key="10">
    <source>
        <dbReference type="Proteomes" id="UP000241074"/>
    </source>
</evidence>
<comment type="similarity">
    <text evidence="3 7">Belongs to the metallo-beta-lactamase superfamily. Glyoxalase II family.</text>
</comment>
<comment type="cofactor">
    <cofactor evidence="7">
        <name>Zn(2+)</name>
        <dbReference type="ChEBI" id="CHEBI:29105"/>
    </cofactor>
    <text evidence="7">Binds 2 Zn(2+) ions per subunit.</text>
</comment>
<accession>A0A2P1PYU3</accession>
<evidence type="ECO:0000256" key="7">
    <source>
        <dbReference type="HAMAP-Rule" id="MF_01374"/>
    </source>
</evidence>
<dbReference type="EMBL" id="CP027860">
    <property type="protein sequence ID" value="AVP99994.1"/>
    <property type="molecule type" value="Genomic_DNA"/>
</dbReference>
<feature type="binding site" evidence="7">
    <location>
        <position position="55"/>
    </location>
    <ligand>
        <name>Zn(2+)</name>
        <dbReference type="ChEBI" id="CHEBI:29105"/>
        <label>2</label>
    </ligand>
</feature>
<dbReference type="InterPro" id="IPR036866">
    <property type="entry name" value="RibonucZ/Hydroxyglut_hydro"/>
</dbReference>
<dbReference type="Pfam" id="PF16123">
    <property type="entry name" value="HAGH_C"/>
    <property type="match status" value="1"/>
</dbReference>
<evidence type="ECO:0000256" key="3">
    <source>
        <dbReference type="ARBA" id="ARBA00006759"/>
    </source>
</evidence>
<dbReference type="InterPro" id="IPR032282">
    <property type="entry name" value="HAGH_C"/>
</dbReference>
<dbReference type="PANTHER" id="PTHR43705">
    <property type="entry name" value="HYDROXYACYLGLUTATHIONE HYDROLASE"/>
    <property type="match status" value="1"/>
</dbReference>
<comment type="catalytic activity">
    <reaction evidence="1 7">
        <text>an S-(2-hydroxyacyl)glutathione + H2O = a 2-hydroxy carboxylate + glutathione + H(+)</text>
        <dbReference type="Rhea" id="RHEA:21864"/>
        <dbReference type="ChEBI" id="CHEBI:15377"/>
        <dbReference type="ChEBI" id="CHEBI:15378"/>
        <dbReference type="ChEBI" id="CHEBI:57925"/>
        <dbReference type="ChEBI" id="CHEBI:58896"/>
        <dbReference type="ChEBI" id="CHEBI:71261"/>
        <dbReference type="EC" id="3.1.2.6"/>
    </reaction>
</comment>
<dbReference type="HAMAP" id="MF_01374">
    <property type="entry name" value="Glyoxalase_2"/>
    <property type="match status" value="1"/>
</dbReference>
<keyword evidence="5 7" id="KW-0378">Hydrolase</keyword>
<feature type="binding site" evidence="7">
    <location>
        <position position="51"/>
    </location>
    <ligand>
        <name>Zn(2+)</name>
        <dbReference type="ChEBI" id="CHEBI:29105"/>
        <label>1</label>
    </ligand>
</feature>
<dbReference type="Gene3D" id="3.60.15.10">
    <property type="entry name" value="Ribonuclease Z/Hydroxyacylglutathione hydrolase-like"/>
    <property type="match status" value="1"/>
</dbReference>
<dbReference type="PANTHER" id="PTHR43705:SF1">
    <property type="entry name" value="HYDROXYACYLGLUTATHIONE HYDROLASE GLOB"/>
    <property type="match status" value="1"/>
</dbReference>
<dbReference type="Proteomes" id="UP000241074">
    <property type="component" value="Chromosome"/>
</dbReference>
<gene>
    <name evidence="7 9" type="primary">gloB</name>
    <name evidence="9" type="ORF">C7S18_03605</name>
</gene>
<dbReference type="NCBIfam" id="TIGR03413">
    <property type="entry name" value="GSH_gloB"/>
    <property type="match status" value="1"/>
</dbReference>
<dbReference type="CDD" id="cd07723">
    <property type="entry name" value="hydroxyacylglutathione_hydrolase_MBL-fold"/>
    <property type="match status" value="1"/>
</dbReference>
<evidence type="ECO:0000256" key="2">
    <source>
        <dbReference type="ARBA" id="ARBA00004963"/>
    </source>
</evidence>
<dbReference type="GO" id="GO:0019243">
    <property type="term" value="P:methylglyoxal catabolic process to D-lactate via S-lactoyl-glutathione"/>
    <property type="evidence" value="ECO:0007669"/>
    <property type="project" value="UniProtKB-UniRule"/>
</dbReference>
<dbReference type="EC" id="3.1.2.6" evidence="7"/>
<dbReference type="Pfam" id="PF00753">
    <property type="entry name" value="Lactamase_B"/>
    <property type="match status" value="1"/>
</dbReference>
<comment type="pathway">
    <text evidence="2 7">Secondary metabolite metabolism; methylglyoxal degradation; (R)-lactate from methylglyoxal: step 2/2.</text>
</comment>
<keyword evidence="4 7" id="KW-0479">Metal-binding</keyword>
<sequence length="257" mass="28566">MVIGLPAWQDNYLWLLIRAGKAVAVDPGDADRVSAELDRRGLSLEAILLTHHHPDHIGGVAALVDRYRCPVFGADDERIPATHRVREGDQLRIRGMLSPFEVWEVPGHTRTHLAYRLGDWVFAGDTIFAGGCGRVFEGEPAALYRSLMRIAALPPETVLFPAHEYTLDNLRFALALEPDSELVNTRYRATRGMRAERLATVPVTVAQERASNPFLRVADPGLQAAASACLQQTLNDPESVFVAIRGWKNRYVVRHDA</sequence>
<feature type="binding site" evidence="7">
    <location>
        <position position="56"/>
    </location>
    <ligand>
        <name>Zn(2+)</name>
        <dbReference type="ChEBI" id="CHEBI:29105"/>
        <label>2</label>
    </ligand>
</feature>
<protein>
    <recommendedName>
        <fullName evidence="7">Hydroxyacylglutathione hydrolase</fullName>
        <ecNumber evidence="7">3.1.2.6</ecNumber>
    </recommendedName>
    <alternativeName>
        <fullName evidence="7">Glyoxalase II</fullName>
        <shortName evidence="7">Glx II</shortName>
    </alternativeName>
</protein>
<name>A0A2P1PYU3_9GAMM</name>
<dbReference type="GO" id="GO:0046872">
    <property type="term" value="F:metal ion binding"/>
    <property type="evidence" value="ECO:0007669"/>
    <property type="project" value="UniProtKB-KW"/>
</dbReference>
<dbReference type="SUPFAM" id="SSF56281">
    <property type="entry name" value="Metallo-hydrolase/oxidoreductase"/>
    <property type="match status" value="1"/>
</dbReference>
<dbReference type="KEGG" id="xba:C7S18_03605"/>
<dbReference type="InterPro" id="IPR035680">
    <property type="entry name" value="Clx_II_MBL"/>
</dbReference>
<dbReference type="GO" id="GO:0004416">
    <property type="term" value="F:hydroxyacylglutathione hydrolase activity"/>
    <property type="evidence" value="ECO:0007669"/>
    <property type="project" value="UniProtKB-UniRule"/>
</dbReference>
<comment type="function">
    <text evidence="7">Thiolesterase that catalyzes the hydrolysis of S-D-lactoyl-glutathione to form glutathione and D-lactic acid.</text>
</comment>
<feature type="binding site" evidence="7">
    <location>
        <position position="125"/>
    </location>
    <ligand>
        <name>Zn(2+)</name>
        <dbReference type="ChEBI" id="CHEBI:29105"/>
        <label>1</label>
    </ligand>
</feature>
<proteinExistence type="inferred from homology"/>
<dbReference type="InterPro" id="IPR017782">
    <property type="entry name" value="Hydroxyacylglutathione_Hdrlase"/>
</dbReference>
<organism evidence="9 10">
    <name type="scientific">Ahniella affigens</name>
    <dbReference type="NCBI Taxonomy" id="2021234"/>
    <lineage>
        <taxon>Bacteria</taxon>
        <taxon>Pseudomonadati</taxon>
        <taxon>Pseudomonadota</taxon>
        <taxon>Gammaproteobacteria</taxon>
        <taxon>Lysobacterales</taxon>
        <taxon>Rhodanobacteraceae</taxon>
        <taxon>Ahniella</taxon>
    </lineage>
</organism>
<dbReference type="UniPathway" id="UPA00619">
    <property type="reaction ID" value="UER00676"/>
</dbReference>
<dbReference type="OrthoDB" id="9802248at2"/>